<evidence type="ECO:0000256" key="1">
    <source>
        <dbReference type="ARBA" id="ARBA00023015"/>
    </source>
</evidence>
<dbReference type="InterPro" id="IPR046335">
    <property type="entry name" value="LacI/GalR-like_sensor"/>
</dbReference>
<organism evidence="5">
    <name type="scientific">Roseihalotalea indica</name>
    <dbReference type="NCBI Taxonomy" id="2867963"/>
    <lineage>
        <taxon>Bacteria</taxon>
        <taxon>Pseudomonadati</taxon>
        <taxon>Bacteroidota</taxon>
        <taxon>Cytophagia</taxon>
        <taxon>Cytophagales</taxon>
        <taxon>Catalimonadaceae</taxon>
        <taxon>Roseihalotalea</taxon>
    </lineage>
</organism>
<dbReference type="InterPro" id="IPR036388">
    <property type="entry name" value="WH-like_DNA-bd_sf"/>
</dbReference>
<dbReference type="InterPro" id="IPR036390">
    <property type="entry name" value="WH_DNA-bd_sf"/>
</dbReference>
<evidence type="ECO:0000256" key="2">
    <source>
        <dbReference type="ARBA" id="ARBA00023125"/>
    </source>
</evidence>
<dbReference type="PANTHER" id="PTHR38445">
    <property type="entry name" value="HTH-TYPE TRANSCRIPTIONAL REPRESSOR YTRA"/>
    <property type="match status" value="1"/>
</dbReference>
<proteinExistence type="predicted"/>
<dbReference type="GO" id="GO:0003677">
    <property type="term" value="F:DNA binding"/>
    <property type="evidence" value="ECO:0007669"/>
    <property type="project" value="UniProtKB-KW"/>
</dbReference>
<protein>
    <submittedName>
        <fullName evidence="5">GntR family transcriptional regulator</fullName>
    </submittedName>
</protein>
<dbReference type="GO" id="GO:0003700">
    <property type="term" value="F:DNA-binding transcription factor activity"/>
    <property type="evidence" value="ECO:0007669"/>
    <property type="project" value="InterPro"/>
</dbReference>
<dbReference type="SUPFAM" id="SSF46785">
    <property type="entry name" value="Winged helix' DNA-binding domain"/>
    <property type="match status" value="1"/>
</dbReference>
<dbReference type="SUPFAM" id="SSF53822">
    <property type="entry name" value="Periplasmic binding protein-like I"/>
    <property type="match status" value="1"/>
</dbReference>
<evidence type="ECO:0000313" key="5">
    <source>
        <dbReference type="EMBL" id="WKN38198.1"/>
    </source>
</evidence>
<evidence type="ECO:0000259" key="4">
    <source>
        <dbReference type="PROSITE" id="PS50949"/>
    </source>
</evidence>
<dbReference type="AlphaFoldDB" id="A0AA49JEJ4"/>
<dbReference type="PANTHER" id="PTHR38445:SF10">
    <property type="entry name" value="GNTR-FAMILY TRANSCRIPTIONAL REGULATOR"/>
    <property type="match status" value="1"/>
</dbReference>
<gene>
    <name evidence="5" type="ORF">K4G66_05730</name>
</gene>
<dbReference type="InterPro" id="IPR028082">
    <property type="entry name" value="Peripla_BP_I"/>
</dbReference>
<accession>A0AA49JEJ4</accession>
<dbReference type="Pfam" id="PF13377">
    <property type="entry name" value="Peripla_BP_3"/>
    <property type="match status" value="1"/>
</dbReference>
<keyword evidence="3" id="KW-0804">Transcription</keyword>
<dbReference type="InterPro" id="IPR000524">
    <property type="entry name" value="Tscrpt_reg_HTH_GntR"/>
</dbReference>
<feature type="domain" description="HTH gntR-type" evidence="4">
    <location>
        <begin position="15"/>
        <end position="83"/>
    </location>
</feature>
<dbReference type="PROSITE" id="PS50949">
    <property type="entry name" value="HTH_GNTR"/>
    <property type="match status" value="1"/>
</dbReference>
<dbReference type="SMART" id="SM00345">
    <property type="entry name" value="HTH_GNTR"/>
    <property type="match status" value="1"/>
</dbReference>
<dbReference type="Pfam" id="PF00392">
    <property type="entry name" value="GntR"/>
    <property type="match status" value="1"/>
</dbReference>
<dbReference type="Gene3D" id="1.10.10.10">
    <property type="entry name" value="Winged helix-like DNA-binding domain superfamily/Winged helix DNA-binding domain"/>
    <property type="match status" value="1"/>
</dbReference>
<keyword evidence="1" id="KW-0805">Transcription regulation</keyword>
<dbReference type="EMBL" id="CP120682">
    <property type="protein sequence ID" value="WKN38198.1"/>
    <property type="molecule type" value="Genomic_DNA"/>
</dbReference>
<dbReference type="Gene3D" id="3.40.50.2300">
    <property type="match status" value="1"/>
</dbReference>
<evidence type="ECO:0000256" key="3">
    <source>
        <dbReference type="ARBA" id="ARBA00023163"/>
    </source>
</evidence>
<dbReference type="CDD" id="cd07377">
    <property type="entry name" value="WHTH_GntR"/>
    <property type="match status" value="1"/>
</dbReference>
<keyword evidence="2" id="KW-0238">DNA-binding</keyword>
<reference evidence="5" key="2">
    <citation type="journal article" date="2024" name="Antonie Van Leeuwenhoek">
        <title>Roseihalotalea indica gen. nov., sp. nov., a halophilic Bacteroidetes from mesopelagic Southwest Indian Ocean with higher carbohydrate metabolic potential.</title>
        <authorList>
            <person name="Chen B."/>
            <person name="Zhang M."/>
            <person name="Lin D."/>
            <person name="Ye J."/>
            <person name="Tang K."/>
        </authorList>
    </citation>
    <scope>NUCLEOTIDE SEQUENCE</scope>
    <source>
        <strain evidence="5">TK19036</strain>
    </source>
</reference>
<name>A0AA49JEJ4_9BACT</name>
<reference evidence="5" key="1">
    <citation type="journal article" date="2023" name="Comput. Struct. Biotechnol. J.">
        <title>Discovery of a novel marine Bacteroidetes with a rich repertoire of carbohydrate-active enzymes.</title>
        <authorList>
            <person name="Chen B."/>
            <person name="Liu G."/>
            <person name="Chen Q."/>
            <person name="Wang H."/>
            <person name="Liu L."/>
            <person name="Tang K."/>
        </authorList>
    </citation>
    <scope>NUCLEOTIDE SEQUENCE</scope>
    <source>
        <strain evidence="5">TK19036</strain>
    </source>
</reference>
<sequence length="340" mass="39170">MALLDDTLIQGDSKVPKYQQVIELIKSDIEQGIFKRGERIPSINETSEDFYLSRDTVEKAYNKLREQGIVVSVPGKGYYVNCDQPTHKVRVLLAINKISAHKKMIVNAFVETLGENAIVETFVHHYSTEKLERILAENLGKYNYYAIIPCFKDFSEKTQAIFEKIPADKLLLIDKDVDSLKGNYKAVCENFEQDTYRVLVSALDVISKYEKICFIFPDGKQYRPELITSFKRFCVDYHFDYCITNVFDPSCVKSKDLYLMIEDDDLVNVIKHCKNHQLQIGLDVGILSYNDTPLKEVLHDGIAVISTDFQKMGEAAARLILEKRNEKIHNPFYLIRRPSL</sequence>